<organism evidence="4 5">
    <name type="scientific">Roseovarius gahaiensis</name>
    <dbReference type="NCBI Taxonomy" id="2716691"/>
    <lineage>
        <taxon>Bacteria</taxon>
        <taxon>Pseudomonadati</taxon>
        <taxon>Pseudomonadota</taxon>
        <taxon>Alphaproteobacteria</taxon>
        <taxon>Rhodobacterales</taxon>
        <taxon>Roseobacteraceae</taxon>
        <taxon>Roseovarius</taxon>
    </lineage>
</organism>
<comment type="similarity">
    <text evidence="1">Belongs to the short-chain dehydrogenases/reductases (SDR) family.</text>
</comment>
<proteinExistence type="inferred from homology"/>
<feature type="domain" description="Ketoreductase" evidence="3">
    <location>
        <begin position="6"/>
        <end position="181"/>
    </location>
</feature>
<protein>
    <submittedName>
        <fullName evidence="4">Acetoacetyl-CoA reductase</fullName>
        <ecNumber evidence="4">1.1.1.36</ecNumber>
    </submittedName>
</protein>
<dbReference type="InterPro" id="IPR020904">
    <property type="entry name" value="Sc_DH/Rdtase_CS"/>
</dbReference>
<evidence type="ECO:0000256" key="1">
    <source>
        <dbReference type="ARBA" id="ARBA00006484"/>
    </source>
</evidence>
<dbReference type="PANTHER" id="PTHR42879">
    <property type="entry name" value="3-OXOACYL-(ACYL-CARRIER-PROTEIN) REDUCTASE"/>
    <property type="match status" value="1"/>
</dbReference>
<name>A0A967BF38_9RHOB</name>
<evidence type="ECO:0000313" key="4">
    <source>
        <dbReference type="EMBL" id="NHQ75400.1"/>
    </source>
</evidence>
<dbReference type="InterPro" id="IPR036291">
    <property type="entry name" value="NAD(P)-bd_dom_sf"/>
</dbReference>
<dbReference type="InterPro" id="IPR050259">
    <property type="entry name" value="SDR"/>
</dbReference>
<reference evidence="4" key="1">
    <citation type="submission" date="2020-03" db="EMBL/GenBank/DDBJ databases">
        <title>Roseovarius gahaiensis sp. nov., isolated from Gahai Saline Lake, China.</title>
        <authorList>
            <person name="Sun X."/>
        </authorList>
    </citation>
    <scope>NUCLEOTIDE SEQUENCE</scope>
    <source>
        <strain evidence="4">GH877</strain>
    </source>
</reference>
<dbReference type="PANTHER" id="PTHR42879:SF2">
    <property type="entry name" value="3-OXOACYL-[ACYL-CARRIER-PROTEIN] REDUCTASE FABG"/>
    <property type="match status" value="1"/>
</dbReference>
<dbReference type="InterPro" id="IPR002347">
    <property type="entry name" value="SDR_fam"/>
</dbReference>
<dbReference type="GO" id="GO:0032787">
    <property type="term" value="P:monocarboxylic acid metabolic process"/>
    <property type="evidence" value="ECO:0007669"/>
    <property type="project" value="UniProtKB-ARBA"/>
</dbReference>
<dbReference type="SUPFAM" id="SSF51735">
    <property type="entry name" value="NAD(P)-binding Rossmann-fold domains"/>
    <property type="match status" value="1"/>
</dbReference>
<dbReference type="PROSITE" id="PS00061">
    <property type="entry name" value="ADH_SHORT"/>
    <property type="match status" value="1"/>
</dbReference>
<accession>A0A967BF38</accession>
<comment type="caution">
    <text evidence="4">The sequence shown here is derived from an EMBL/GenBank/DDBJ whole genome shotgun (WGS) entry which is preliminary data.</text>
</comment>
<dbReference type="AlphaFoldDB" id="A0A967BF38"/>
<dbReference type="InterPro" id="IPR011283">
    <property type="entry name" value="Acetoacetyl-CoA_reductase"/>
</dbReference>
<dbReference type="RefSeq" id="WP_167198570.1">
    <property type="nucleotide sequence ID" value="NZ_JAAORB010000032.1"/>
</dbReference>
<keyword evidence="2 4" id="KW-0560">Oxidoreductase</keyword>
<dbReference type="NCBIfam" id="NF009466">
    <property type="entry name" value="PRK12826.1-2"/>
    <property type="match status" value="1"/>
</dbReference>
<keyword evidence="5" id="KW-1185">Reference proteome</keyword>
<dbReference type="GO" id="GO:0018454">
    <property type="term" value="F:acetoacetyl-CoA reductase activity"/>
    <property type="evidence" value="ECO:0007669"/>
    <property type="project" value="UniProtKB-EC"/>
</dbReference>
<sequence>MTNQNRSALVTGGVQGLGAAAAQALADAGVTVAAAHLGAGDRAKAFADETGIPVFEWDVSDYDACTQGLKDVEEAIGPLDILVNNAGVNRDVMFHKMGREDWDAVIGVDLGAMFNVTRQVIGGMRDRGFGRIINISSVNAARGQMGQTNYCAAKAGVEGFTRALARESAAKGITVNAIAPGYADTAMVEAVPDDMIESILDMVPMSRLADPDEIGRCVRFLASDDSAFITGATLPVNGGLHMG</sequence>
<dbReference type="EC" id="1.1.1.36" evidence="4"/>
<dbReference type="InterPro" id="IPR057326">
    <property type="entry name" value="KR_dom"/>
</dbReference>
<dbReference type="GO" id="GO:0005737">
    <property type="term" value="C:cytoplasm"/>
    <property type="evidence" value="ECO:0007669"/>
    <property type="project" value="InterPro"/>
</dbReference>
<dbReference type="Gene3D" id="3.40.50.720">
    <property type="entry name" value="NAD(P)-binding Rossmann-like Domain"/>
    <property type="match status" value="1"/>
</dbReference>
<dbReference type="GO" id="GO:0042619">
    <property type="term" value="P:poly-hydroxybutyrate biosynthetic process"/>
    <property type="evidence" value="ECO:0007669"/>
    <property type="project" value="InterPro"/>
</dbReference>
<dbReference type="EMBL" id="JAAORB010000032">
    <property type="protein sequence ID" value="NHQ75400.1"/>
    <property type="molecule type" value="Genomic_DNA"/>
</dbReference>
<dbReference type="PRINTS" id="PR00080">
    <property type="entry name" value="SDRFAMILY"/>
</dbReference>
<dbReference type="Pfam" id="PF13561">
    <property type="entry name" value="adh_short_C2"/>
    <property type="match status" value="1"/>
</dbReference>
<dbReference type="NCBIfam" id="NF009464">
    <property type="entry name" value="PRK12824.1"/>
    <property type="match status" value="1"/>
</dbReference>
<evidence type="ECO:0000256" key="2">
    <source>
        <dbReference type="ARBA" id="ARBA00023002"/>
    </source>
</evidence>
<evidence type="ECO:0000259" key="3">
    <source>
        <dbReference type="SMART" id="SM00822"/>
    </source>
</evidence>
<gene>
    <name evidence="4" type="primary">phbB</name>
    <name evidence="4" type="ORF">HAT86_13150</name>
</gene>
<dbReference type="SMART" id="SM00822">
    <property type="entry name" value="PKS_KR"/>
    <property type="match status" value="1"/>
</dbReference>
<evidence type="ECO:0000313" key="5">
    <source>
        <dbReference type="Proteomes" id="UP000639775"/>
    </source>
</evidence>
<dbReference type="PRINTS" id="PR00081">
    <property type="entry name" value="GDHRDH"/>
</dbReference>
<dbReference type="FunFam" id="3.40.50.720:FF:000173">
    <property type="entry name" value="3-oxoacyl-[acyl-carrier protein] reductase"/>
    <property type="match status" value="1"/>
</dbReference>
<dbReference type="NCBIfam" id="TIGR01829">
    <property type="entry name" value="AcAcCoA_reduct"/>
    <property type="match status" value="1"/>
</dbReference>
<dbReference type="Proteomes" id="UP000639775">
    <property type="component" value="Unassembled WGS sequence"/>
</dbReference>